<proteinExistence type="predicted"/>
<organism evidence="1">
    <name type="scientific">Mycobacterium xenopi 4042</name>
    <dbReference type="NCBI Taxonomy" id="1299334"/>
    <lineage>
        <taxon>Bacteria</taxon>
        <taxon>Bacillati</taxon>
        <taxon>Actinomycetota</taxon>
        <taxon>Actinomycetes</taxon>
        <taxon>Mycobacteriales</taxon>
        <taxon>Mycobacteriaceae</taxon>
        <taxon>Mycobacterium</taxon>
    </lineage>
</organism>
<dbReference type="PATRIC" id="fig|1299334.3.peg.5725"/>
<gene>
    <name evidence="1" type="ORF">I553_0002</name>
</gene>
<dbReference type="AlphaFoldDB" id="X8AHW7"/>
<dbReference type="EMBL" id="JAOB01000058">
    <property type="protein sequence ID" value="EUA31159.1"/>
    <property type="molecule type" value="Genomic_DNA"/>
</dbReference>
<sequence>MTVETPGLVLDPYDYDFHEDPYPYYRRCVTRLRCTATTS</sequence>
<evidence type="ECO:0000313" key="1">
    <source>
        <dbReference type="EMBL" id="EUA31159.1"/>
    </source>
</evidence>
<name>X8AHW7_MYCXE</name>
<accession>X8AHW7</accession>
<reference evidence="1" key="1">
    <citation type="submission" date="2014-01" db="EMBL/GenBank/DDBJ databases">
        <authorList>
            <person name="Brown-Elliot B."/>
            <person name="Wallace R."/>
            <person name="Lenaerts A."/>
            <person name="Ordway D."/>
            <person name="DeGroote M.A."/>
            <person name="Parker T."/>
            <person name="Sizemore C."/>
            <person name="Tallon L.J."/>
            <person name="Sadzewicz L.K."/>
            <person name="Sengamalay N."/>
            <person name="Fraser C.M."/>
            <person name="Hine E."/>
            <person name="Shefchek K.A."/>
            <person name="Das S.P."/>
            <person name="Tettelin H."/>
        </authorList>
    </citation>
    <scope>NUCLEOTIDE SEQUENCE [LARGE SCALE GENOMIC DNA]</scope>
    <source>
        <strain evidence="1">4042</strain>
    </source>
</reference>
<comment type="caution">
    <text evidence="1">The sequence shown here is derived from an EMBL/GenBank/DDBJ whole genome shotgun (WGS) entry which is preliminary data.</text>
</comment>
<protein>
    <submittedName>
        <fullName evidence="1">Uncharacterized protein</fullName>
    </submittedName>
</protein>